<evidence type="ECO:0000256" key="1">
    <source>
        <dbReference type="ARBA" id="ARBA00004141"/>
    </source>
</evidence>
<dbReference type="GO" id="GO:0004983">
    <property type="term" value="F:neuropeptide Y receptor activity"/>
    <property type="evidence" value="ECO:0007669"/>
    <property type="project" value="InterPro"/>
</dbReference>
<accession>A0A7R9ABD7</accession>
<keyword evidence="7 9" id="KW-0675">Receptor</keyword>
<feature type="transmembrane region" description="Helical" evidence="11">
    <location>
        <begin position="163"/>
        <end position="184"/>
    </location>
</feature>
<dbReference type="PROSITE" id="PS00237">
    <property type="entry name" value="G_PROTEIN_RECEP_F1_1"/>
    <property type="match status" value="1"/>
</dbReference>
<dbReference type="InterPro" id="IPR000611">
    <property type="entry name" value="NPY_rcpt"/>
</dbReference>
<protein>
    <recommendedName>
        <fullName evidence="12">G-protein coupled receptors family 1 profile domain-containing protein</fullName>
    </recommendedName>
</protein>
<dbReference type="SUPFAM" id="SSF81321">
    <property type="entry name" value="Family A G protein-coupled receptor-like"/>
    <property type="match status" value="1"/>
</dbReference>
<evidence type="ECO:0000256" key="5">
    <source>
        <dbReference type="ARBA" id="ARBA00023040"/>
    </source>
</evidence>
<dbReference type="GO" id="GO:0005886">
    <property type="term" value="C:plasma membrane"/>
    <property type="evidence" value="ECO:0007669"/>
    <property type="project" value="TreeGrafter"/>
</dbReference>
<feature type="domain" description="G-protein coupled receptors family 1 profile" evidence="12">
    <location>
        <begin position="63"/>
        <end position="405"/>
    </location>
</feature>
<keyword evidence="4 11" id="KW-1133">Transmembrane helix</keyword>
<dbReference type="Gene3D" id="1.20.1070.10">
    <property type="entry name" value="Rhodopsin 7-helix transmembrane proteins"/>
    <property type="match status" value="1"/>
</dbReference>
<dbReference type="Proteomes" id="UP000677054">
    <property type="component" value="Unassembled WGS sequence"/>
</dbReference>
<keyword evidence="5 9" id="KW-0297">G-protein coupled receptor</keyword>
<evidence type="ECO:0000259" key="12">
    <source>
        <dbReference type="PROSITE" id="PS50262"/>
    </source>
</evidence>
<evidence type="ECO:0000256" key="2">
    <source>
        <dbReference type="ARBA" id="ARBA00010663"/>
    </source>
</evidence>
<dbReference type="InterPro" id="IPR000276">
    <property type="entry name" value="GPCR_Rhodpsn"/>
</dbReference>
<feature type="region of interest" description="Disordered" evidence="10">
    <location>
        <begin position="299"/>
        <end position="319"/>
    </location>
</feature>
<dbReference type="PANTHER" id="PTHR24243:SF224">
    <property type="entry name" value="G-PROTEIN COUPLED RECEPTOR 19-RELATED"/>
    <property type="match status" value="1"/>
</dbReference>
<keyword evidence="8 9" id="KW-0807">Transducer</keyword>
<evidence type="ECO:0000313" key="13">
    <source>
        <dbReference type="EMBL" id="CAD7250923.1"/>
    </source>
</evidence>
<evidence type="ECO:0000256" key="10">
    <source>
        <dbReference type="SAM" id="MobiDB-lite"/>
    </source>
</evidence>
<dbReference type="InterPro" id="IPR017452">
    <property type="entry name" value="GPCR_Rhodpsn_7TM"/>
</dbReference>
<name>A0A7R9ABD7_9CRUS</name>
<dbReference type="PRINTS" id="PR00237">
    <property type="entry name" value="GPCRRHODOPSN"/>
</dbReference>
<feature type="transmembrane region" description="Helical" evidence="11">
    <location>
        <begin position="124"/>
        <end position="142"/>
    </location>
</feature>
<evidence type="ECO:0000256" key="9">
    <source>
        <dbReference type="RuleBase" id="RU000688"/>
    </source>
</evidence>
<dbReference type="Pfam" id="PF00001">
    <property type="entry name" value="7tm_1"/>
    <property type="match status" value="1"/>
</dbReference>
<dbReference type="PRINTS" id="PR01012">
    <property type="entry name" value="NRPEPTIDEYR"/>
</dbReference>
<proteinExistence type="inferred from homology"/>
<dbReference type="OrthoDB" id="5964776at2759"/>
<evidence type="ECO:0000313" key="14">
    <source>
        <dbReference type="Proteomes" id="UP000677054"/>
    </source>
</evidence>
<keyword evidence="3 9" id="KW-0812">Transmembrane</keyword>
<dbReference type="EMBL" id="LR902666">
    <property type="protein sequence ID" value="CAD7250923.1"/>
    <property type="molecule type" value="Genomic_DNA"/>
</dbReference>
<sequence>MGSSMDEVTGVNATREAKWHALNVSFLDNGSYTGLEPTLLDSQAVRISMIVIYSIIFFVTVFGNLLVMLVIVIHRRMRSYTNFFLANLALADFCVGVFCIYQNLTLYLLEEWVFGDLLCKIYHVMHKISTTSSVLLLVVISMERYMAIVYPIKSKRWFTLFRYRMAVVAVWTSSFLLSIPKLIYPRALTHILSDGTTETFCAPRQDNYNAKAYDTIDFILLYILPLCTLSVLYSRMSHDLWKLPPRLSNVPPDSENHETTIDCQNQSFKQNFQESLNDSCAEVSNGEVEDGLEMRELADTNPSLRGSRRDNGNRSSTILRGNRRSNIKMRYNQNSAIKLMQSRRRVIRMLLTVVIAFAVCNLPYYVRKMIFYYGSALRDGEVATAFQIFTFLAMYLNSALNPILYAFLSKNFQKSLQDMLKRKSDVPRRQGTLGTLSMTMPMRPARRSISSVIDEIELQDQFRRGTRRYV</sequence>
<comment type="similarity">
    <text evidence="2 9">Belongs to the G-protein coupled receptor 1 family.</text>
</comment>
<dbReference type="AlphaFoldDB" id="A0A7R9ABD7"/>
<dbReference type="PROSITE" id="PS50262">
    <property type="entry name" value="G_PROTEIN_RECEP_F1_2"/>
    <property type="match status" value="1"/>
</dbReference>
<feature type="transmembrane region" description="Helical" evidence="11">
    <location>
        <begin position="346"/>
        <end position="366"/>
    </location>
</feature>
<feature type="transmembrane region" description="Helical" evidence="11">
    <location>
        <begin position="50"/>
        <end position="72"/>
    </location>
</feature>
<gene>
    <name evidence="13" type="ORF">DSTB1V02_LOCUS10692</name>
</gene>
<evidence type="ECO:0000256" key="6">
    <source>
        <dbReference type="ARBA" id="ARBA00023136"/>
    </source>
</evidence>
<comment type="subcellular location">
    <subcellularLocation>
        <location evidence="1">Membrane</location>
        <topology evidence="1">Multi-pass membrane protein</topology>
    </subcellularLocation>
</comment>
<keyword evidence="14" id="KW-1185">Reference proteome</keyword>
<evidence type="ECO:0000256" key="4">
    <source>
        <dbReference type="ARBA" id="ARBA00022989"/>
    </source>
</evidence>
<feature type="transmembrane region" description="Helical" evidence="11">
    <location>
        <begin position="215"/>
        <end position="233"/>
    </location>
</feature>
<feature type="transmembrane region" description="Helical" evidence="11">
    <location>
        <begin position="84"/>
        <end position="104"/>
    </location>
</feature>
<keyword evidence="6 11" id="KW-0472">Membrane</keyword>
<reference evidence="13" key="1">
    <citation type="submission" date="2020-11" db="EMBL/GenBank/DDBJ databases">
        <authorList>
            <person name="Tran Van P."/>
        </authorList>
    </citation>
    <scope>NUCLEOTIDE SEQUENCE</scope>
</reference>
<feature type="transmembrane region" description="Helical" evidence="11">
    <location>
        <begin position="386"/>
        <end position="408"/>
    </location>
</feature>
<dbReference type="EMBL" id="CAJPEV010003149">
    <property type="protein sequence ID" value="CAG0899070.1"/>
    <property type="molecule type" value="Genomic_DNA"/>
</dbReference>
<evidence type="ECO:0000256" key="3">
    <source>
        <dbReference type="ARBA" id="ARBA00022692"/>
    </source>
</evidence>
<evidence type="ECO:0000256" key="11">
    <source>
        <dbReference type="SAM" id="Phobius"/>
    </source>
</evidence>
<organism evidence="13">
    <name type="scientific">Darwinula stevensoni</name>
    <dbReference type="NCBI Taxonomy" id="69355"/>
    <lineage>
        <taxon>Eukaryota</taxon>
        <taxon>Metazoa</taxon>
        <taxon>Ecdysozoa</taxon>
        <taxon>Arthropoda</taxon>
        <taxon>Crustacea</taxon>
        <taxon>Oligostraca</taxon>
        <taxon>Ostracoda</taxon>
        <taxon>Podocopa</taxon>
        <taxon>Podocopida</taxon>
        <taxon>Darwinulocopina</taxon>
        <taxon>Darwinuloidea</taxon>
        <taxon>Darwinulidae</taxon>
        <taxon>Darwinula</taxon>
    </lineage>
</organism>
<evidence type="ECO:0000256" key="8">
    <source>
        <dbReference type="ARBA" id="ARBA00023224"/>
    </source>
</evidence>
<dbReference type="PANTHER" id="PTHR24243">
    <property type="entry name" value="G-PROTEIN COUPLED RECEPTOR"/>
    <property type="match status" value="1"/>
</dbReference>
<evidence type="ECO:0000256" key="7">
    <source>
        <dbReference type="ARBA" id="ARBA00023170"/>
    </source>
</evidence>